<dbReference type="KEGG" id="nre:BES08_15020"/>
<evidence type="ECO:0000313" key="2">
    <source>
        <dbReference type="Proteomes" id="UP000094626"/>
    </source>
</evidence>
<dbReference type="GO" id="GO:0003677">
    <property type="term" value="F:DNA binding"/>
    <property type="evidence" value="ECO:0007669"/>
    <property type="project" value="InterPro"/>
</dbReference>
<gene>
    <name evidence="1" type="ORF">BES08_15020</name>
</gene>
<dbReference type="SUPFAM" id="SSF46689">
    <property type="entry name" value="Homeodomain-like"/>
    <property type="match status" value="1"/>
</dbReference>
<dbReference type="EMBL" id="CP017075">
    <property type="protein sequence ID" value="AOR77918.1"/>
    <property type="molecule type" value="Genomic_DNA"/>
</dbReference>
<dbReference type="GO" id="GO:0004803">
    <property type="term" value="F:transposase activity"/>
    <property type="evidence" value="ECO:0007669"/>
    <property type="project" value="InterPro"/>
</dbReference>
<evidence type="ECO:0000313" key="1">
    <source>
        <dbReference type="EMBL" id="AOR77918.1"/>
    </source>
</evidence>
<proteinExistence type="predicted"/>
<keyword evidence="2" id="KW-1185">Reference proteome</keyword>
<name>A0A1D8A733_9SPHN</name>
<accession>A0A1D8A733</accession>
<dbReference type="Proteomes" id="UP000094626">
    <property type="component" value="Chromosome"/>
</dbReference>
<protein>
    <submittedName>
        <fullName evidence="1">Transposase</fullName>
    </submittedName>
</protein>
<dbReference type="AlphaFoldDB" id="A0A1D8A733"/>
<dbReference type="PANTHER" id="PTHR33609">
    <property type="entry name" value="LOW CALCIUM RESPONSE LOCUS PROTEIN S"/>
    <property type="match status" value="1"/>
</dbReference>
<organism evidence="1 2">
    <name type="scientific">Novosphingobium resinovorum</name>
    <dbReference type="NCBI Taxonomy" id="158500"/>
    <lineage>
        <taxon>Bacteria</taxon>
        <taxon>Pseudomonadati</taxon>
        <taxon>Pseudomonadota</taxon>
        <taxon>Alphaproteobacteria</taxon>
        <taxon>Sphingomonadales</taxon>
        <taxon>Sphingomonadaceae</taxon>
        <taxon>Novosphingobium</taxon>
    </lineage>
</organism>
<dbReference type="PANTHER" id="PTHR33609:SF1">
    <property type="entry name" value="TRANSPOSASE"/>
    <property type="match status" value="1"/>
</dbReference>
<dbReference type="InterPro" id="IPR002514">
    <property type="entry name" value="Transposase_8"/>
</dbReference>
<dbReference type="InterPro" id="IPR009057">
    <property type="entry name" value="Homeodomain-like_sf"/>
</dbReference>
<dbReference type="InterPro" id="IPR052546">
    <property type="entry name" value="Transposase_8_domain"/>
</dbReference>
<sequence length="88" mass="10069">MKRSRFSEEQIIAVSKEQEAGMATADVCRRHGVSSATFYKWKAKYGGLEVSEARRLRSLEEENSRLKRLLADAMLDNAMLKEITAKKF</sequence>
<reference evidence="2" key="1">
    <citation type="journal article" date="2017" name="J. Biotechnol.">
        <title>Complete genome sequence of Novosphingobium resinovorum SA1, a versatile xenobiotic-degrading bacterium capable of utilizing sulfanilic acid.</title>
        <authorList>
            <person name="Hegedus B."/>
            <person name="Kos P.B."/>
            <person name="Balint B."/>
            <person name="Maroti G."/>
            <person name="Gan H.M."/>
            <person name="Perei K."/>
            <person name="Rakhely G."/>
        </authorList>
    </citation>
    <scope>NUCLEOTIDE SEQUENCE [LARGE SCALE GENOMIC DNA]</scope>
    <source>
        <strain evidence="2">SA1</strain>
    </source>
</reference>
<dbReference type="GO" id="GO:0006313">
    <property type="term" value="P:DNA transposition"/>
    <property type="evidence" value="ECO:0007669"/>
    <property type="project" value="InterPro"/>
</dbReference>
<dbReference type="Pfam" id="PF01527">
    <property type="entry name" value="HTH_Tnp_1"/>
    <property type="match status" value="1"/>
</dbReference>